<keyword evidence="9" id="KW-1185">Reference proteome</keyword>
<name>A1BB45_PARDP</name>
<evidence type="ECO:0000256" key="3">
    <source>
        <dbReference type="ARBA" id="ARBA00022452"/>
    </source>
</evidence>
<keyword evidence="4" id="KW-0812">Transmembrane</keyword>
<geneLocation type="plasmid" evidence="9">
    <name>pPD1222</name>
</geneLocation>
<dbReference type="AlphaFoldDB" id="A1BB45"/>
<reference evidence="9" key="1">
    <citation type="submission" date="2006-12" db="EMBL/GenBank/DDBJ databases">
        <title>Complete sequence of plasmid 1 of Paracoccus denitrificans PD1222.</title>
        <authorList>
            <person name="Copeland A."/>
            <person name="Lucas S."/>
            <person name="Lapidus A."/>
            <person name="Barry K."/>
            <person name="Detter J.C."/>
            <person name="Glavina del Rio T."/>
            <person name="Hammon N."/>
            <person name="Israni S."/>
            <person name="Dalin E."/>
            <person name="Tice H."/>
            <person name="Pitluck S."/>
            <person name="Munk A.C."/>
            <person name="Brettin T."/>
            <person name="Bruce D."/>
            <person name="Han C."/>
            <person name="Tapia R."/>
            <person name="Gilna P."/>
            <person name="Schmutz J."/>
            <person name="Larimer F."/>
            <person name="Land M."/>
            <person name="Hauser L."/>
            <person name="Kyrpides N."/>
            <person name="Lykidis A."/>
            <person name="Spiro S."/>
            <person name="Richardson D.J."/>
            <person name="Moir J.W.B."/>
            <person name="Ferguson S.J."/>
            <person name="van Spanning R.J.M."/>
            <person name="Richardson P."/>
        </authorList>
    </citation>
    <scope>NUCLEOTIDE SEQUENCE [LARGE SCALE GENOMIC DNA]</scope>
    <source>
        <strain evidence="9">Pd 1222</strain>
        <plasmid evidence="9">pPD1222</plasmid>
    </source>
</reference>
<protein>
    <submittedName>
        <fullName evidence="8">Uncharacterized protein</fullName>
    </submittedName>
</protein>
<accession>A1BB45</accession>
<keyword evidence="3" id="KW-1134">Transmembrane beta strand</keyword>
<evidence type="ECO:0000256" key="5">
    <source>
        <dbReference type="ARBA" id="ARBA00023136"/>
    </source>
</evidence>
<organism evidence="8 9">
    <name type="scientific">Paracoccus denitrificans (strain Pd 1222)</name>
    <dbReference type="NCBI Taxonomy" id="318586"/>
    <lineage>
        <taxon>Bacteria</taxon>
        <taxon>Pseudomonadati</taxon>
        <taxon>Pseudomonadota</taxon>
        <taxon>Alphaproteobacteria</taxon>
        <taxon>Rhodobacterales</taxon>
        <taxon>Paracoccaceae</taxon>
        <taxon>Paracoccus</taxon>
    </lineage>
</organism>
<evidence type="ECO:0000256" key="1">
    <source>
        <dbReference type="ARBA" id="ARBA00004571"/>
    </source>
</evidence>
<dbReference type="EnsemblBacteria" id="ABL72739">
    <property type="protein sequence ID" value="ABL72739"/>
    <property type="gene ID" value="Pden_4678"/>
</dbReference>
<evidence type="ECO:0000313" key="9">
    <source>
        <dbReference type="Proteomes" id="UP000000361"/>
    </source>
</evidence>
<evidence type="ECO:0000256" key="4">
    <source>
        <dbReference type="ARBA" id="ARBA00022692"/>
    </source>
</evidence>
<dbReference type="Proteomes" id="UP000000361">
    <property type="component" value="Chromosome 1"/>
</dbReference>
<dbReference type="eggNOG" id="COG4774">
    <property type="taxonomic scope" value="Bacteria"/>
</dbReference>
<dbReference type="SUPFAM" id="SSF56935">
    <property type="entry name" value="Porins"/>
    <property type="match status" value="2"/>
</dbReference>
<dbReference type="HOGENOM" id="CLU_1382968_0_0_5"/>
<dbReference type="GO" id="GO:0009279">
    <property type="term" value="C:cell outer membrane"/>
    <property type="evidence" value="ECO:0007669"/>
    <property type="project" value="UniProtKB-SubCell"/>
</dbReference>
<sequence length="197" mass="22683">MRRRTWRADEQRRLSSGPQRRAAFRQRHQIRSLAADRGSRQGRLYGSALRDYREAENQSAMLRFEHEFSNNFKLHSTLAWIGSEQEYVMSRPSVVSQFITGRDGSVSPNPNWDPTRNLANHDLRSGKKDNSAVAFHTALPSQWRVDLMAAYKINETAELQVNVNNAFDERLYDASHVGIFANRAPGRSVTAKLNYRF</sequence>
<evidence type="ECO:0000256" key="7">
    <source>
        <dbReference type="SAM" id="MobiDB-lite"/>
    </source>
</evidence>
<dbReference type="Gene3D" id="2.40.170.20">
    <property type="entry name" value="TonB-dependent receptor, beta-barrel domain"/>
    <property type="match status" value="1"/>
</dbReference>
<dbReference type="InterPro" id="IPR036942">
    <property type="entry name" value="Beta-barrel_TonB_sf"/>
</dbReference>
<dbReference type="PANTHER" id="PTHR32552:SF83">
    <property type="entry name" value="BLR3904 PROTEIN"/>
    <property type="match status" value="1"/>
</dbReference>
<gene>
    <name evidence="8" type="ordered locus">Pden_4678</name>
</gene>
<evidence type="ECO:0000256" key="2">
    <source>
        <dbReference type="ARBA" id="ARBA00022448"/>
    </source>
</evidence>
<keyword evidence="8" id="KW-0614">Plasmid</keyword>
<dbReference type="KEGG" id="pde:Pden_4678"/>
<keyword evidence="2" id="KW-0813">Transport</keyword>
<comment type="subcellular location">
    <subcellularLocation>
        <location evidence="1">Cell outer membrane</location>
        <topology evidence="1">Multi-pass membrane protein</topology>
    </subcellularLocation>
</comment>
<dbReference type="EMBL" id="CP000491">
    <property type="protein sequence ID" value="ABL72739.1"/>
    <property type="molecule type" value="Genomic_DNA"/>
</dbReference>
<dbReference type="InterPro" id="IPR039426">
    <property type="entry name" value="TonB-dep_rcpt-like"/>
</dbReference>
<dbReference type="PANTHER" id="PTHR32552">
    <property type="entry name" value="FERRICHROME IRON RECEPTOR-RELATED"/>
    <property type="match status" value="1"/>
</dbReference>
<evidence type="ECO:0000313" key="8">
    <source>
        <dbReference type="EMBL" id="ABL72739.1"/>
    </source>
</evidence>
<dbReference type="GO" id="GO:0015344">
    <property type="term" value="F:siderophore uptake transmembrane transporter activity"/>
    <property type="evidence" value="ECO:0007669"/>
    <property type="project" value="TreeGrafter"/>
</dbReference>
<feature type="region of interest" description="Disordered" evidence="7">
    <location>
        <begin position="1"/>
        <end position="26"/>
    </location>
</feature>
<evidence type="ECO:0000256" key="6">
    <source>
        <dbReference type="ARBA" id="ARBA00023237"/>
    </source>
</evidence>
<proteinExistence type="predicted"/>
<keyword evidence="6" id="KW-0998">Cell outer membrane</keyword>
<keyword evidence="5" id="KW-0472">Membrane</keyword>
<dbReference type="OrthoDB" id="9760333at2"/>
<feature type="compositionally biased region" description="Basic and acidic residues" evidence="7">
    <location>
        <begin position="1"/>
        <end position="13"/>
    </location>
</feature>